<dbReference type="EMBL" id="AUPC02000002">
    <property type="protein sequence ID" value="POG82925.1"/>
    <property type="molecule type" value="Genomic_DNA"/>
</dbReference>
<feature type="transmembrane region" description="Helical" evidence="1">
    <location>
        <begin position="48"/>
        <end position="71"/>
    </location>
</feature>
<feature type="transmembrane region" description="Helical" evidence="1">
    <location>
        <begin position="20"/>
        <end position="42"/>
    </location>
</feature>
<proteinExistence type="predicted"/>
<dbReference type="AlphaFoldDB" id="A0A2P4QZ96"/>
<reference evidence="2 3" key="1">
    <citation type="journal article" date="2013" name="Proc. Natl. Acad. Sci. U.S.A.">
        <title>Genome of an arbuscular mycorrhizal fungus provides insight into the oldest plant symbiosis.</title>
        <authorList>
            <person name="Tisserant E."/>
            <person name="Malbreil M."/>
            <person name="Kuo A."/>
            <person name="Kohler A."/>
            <person name="Symeonidi A."/>
            <person name="Balestrini R."/>
            <person name="Charron P."/>
            <person name="Duensing N."/>
            <person name="Frei Dit Frey N."/>
            <person name="Gianinazzi-Pearson V."/>
            <person name="Gilbert L.B."/>
            <person name="Handa Y."/>
            <person name="Herr J.R."/>
            <person name="Hijri M."/>
            <person name="Koul R."/>
            <person name="Kawaguchi M."/>
            <person name="Krajinski F."/>
            <person name="Lammers P.J."/>
            <person name="Masclaux F.G."/>
            <person name="Murat C."/>
            <person name="Morin E."/>
            <person name="Ndikumana S."/>
            <person name="Pagni M."/>
            <person name="Petitpierre D."/>
            <person name="Requena N."/>
            <person name="Rosikiewicz P."/>
            <person name="Riley R."/>
            <person name="Saito K."/>
            <person name="San Clemente H."/>
            <person name="Shapiro H."/>
            <person name="van Tuinen D."/>
            <person name="Becard G."/>
            <person name="Bonfante P."/>
            <person name="Paszkowski U."/>
            <person name="Shachar-Hill Y.Y."/>
            <person name="Tuskan G.A."/>
            <person name="Young P.W."/>
            <person name="Sanders I.R."/>
            <person name="Henrissat B."/>
            <person name="Rensing S.A."/>
            <person name="Grigoriev I.V."/>
            <person name="Corradi N."/>
            <person name="Roux C."/>
            <person name="Martin F."/>
        </authorList>
    </citation>
    <scope>NUCLEOTIDE SEQUENCE [LARGE SCALE GENOMIC DNA]</scope>
    <source>
        <strain evidence="2 3">DAOM 197198</strain>
    </source>
</reference>
<keyword evidence="1" id="KW-0472">Membrane</keyword>
<keyword evidence="1" id="KW-0812">Transmembrane</keyword>
<keyword evidence="1" id="KW-1133">Transmembrane helix</keyword>
<name>A0A2P4QZ96_RHIID</name>
<sequence length="92" mass="10930">MIPIIKHLNKILYSFSNNTLNFLLKLISFFVTNSSCLIFHITKYSIDFFPFSLTLLFSFITSIIKKFTFLLKLKSSFSKILFFKILSDFYLY</sequence>
<reference evidence="2 3" key="2">
    <citation type="journal article" date="2018" name="New Phytol.">
        <title>High intraspecific genome diversity in the model arbuscular mycorrhizal symbiont Rhizophagus irregularis.</title>
        <authorList>
            <person name="Chen E.C.H."/>
            <person name="Morin E."/>
            <person name="Beaudet D."/>
            <person name="Noel J."/>
            <person name="Yildirir G."/>
            <person name="Ndikumana S."/>
            <person name="Charron P."/>
            <person name="St-Onge C."/>
            <person name="Giorgi J."/>
            <person name="Kruger M."/>
            <person name="Marton T."/>
            <person name="Ropars J."/>
            <person name="Grigoriev I.V."/>
            <person name="Hainaut M."/>
            <person name="Henrissat B."/>
            <person name="Roux C."/>
            <person name="Martin F."/>
            <person name="Corradi N."/>
        </authorList>
    </citation>
    <scope>NUCLEOTIDE SEQUENCE [LARGE SCALE GENOMIC DNA]</scope>
    <source>
        <strain evidence="2 3">DAOM 197198</strain>
    </source>
</reference>
<dbReference type="Proteomes" id="UP000018888">
    <property type="component" value="Unassembled WGS sequence"/>
</dbReference>
<organism evidence="2 3">
    <name type="scientific">Rhizophagus irregularis (strain DAOM 181602 / DAOM 197198 / MUCL 43194)</name>
    <name type="common">Arbuscular mycorrhizal fungus</name>
    <name type="synonym">Glomus intraradices</name>
    <dbReference type="NCBI Taxonomy" id="747089"/>
    <lineage>
        <taxon>Eukaryota</taxon>
        <taxon>Fungi</taxon>
        <taxon>Fungi incertae sedis</taxon>
        <taxon>Mucoromycota</taxon>
        <taxon>Glomeromycotina</taxon>
        <taxon>Glomeromycetes</taxon>
        <taxon>Glomerales</taxon>
        <taxon>Glomeraceae</taxon>
        <taxon>Rhizophagus</taxon>
    </lineage>
</organism>
<evidence type="ECO:0000256" key="1">
    <source>
        <dbReference type="SAM" id="Phobius"/>
    </source>
</evidence>
<protein>
    <submittedName>
        <fullName evidence="2">Uncharacterized protein</fullName>
    </submittedName>
</protein>
<gene>
    <name evidence="2" type="ORF">GLOIN_2v380961</name>
</gene>
<evidence type="ECO:0000313" key="2">
    <source>
        <dbReference type="EMBL" id="POG82925.1"/>
    </source>
</evidence>
<evidence type="ECO:0000313" key="3">
    <source>
        <dbReference type="Proteomes" id="UP000018888"/>
    </source>
</evidence>
<accession>A0A2P4QZ96</accession>
<comment type="caution">
    <text evidence="2">The sequence shown here is derived from an EMBL/GenBank/DDBJ whole genome shotgun (WGS) entry which is preliminary data.</text>
</comment>
<keyword evidence="3" id="KW-1185">Reference proteome</keyword>